<evidence type="ECO:0000313" key="3">
    <source>
        <dbReference type="Proteomes" id="UP000001865"/>
    </source>
</evidence>
<proteinExistence type="predicted"/>
<dbReference type="AlphaFoldDB" id="A0A0N1QUI9"/>
<accession>A0A0N1QUI9</accession>
<sequence>MSDISNIRDVYNWSIAKIAEAFALDRKAVKRKLLDANIPVANTIRGNPVYNLRDVGPALFGSPASADPDDIHDPSKMEPKDRKDWFQSENERVKLEVSTRQLVHGDEVREQLSCIVKAVTQVLDTWPDKLERDKGWNVAQIDEAQSMVDELRDTLADEVINYENE</sequence>
<dbReference type="InterPro" id="IPR009901">
    <property type="entry name" value="Phage_VT1-Sakai_H0025"/>
</dbReference>
<protein>
    <recommendedName>
        <fullName evidence="4">DUF1441 family protein</fullName>
    </recommendedName>
</protein>
<dbReference type="RefSeq" id="WP_001280369.1">
    <property type="nucleotide sequence ID" value="NC_011094.1"/>
</dbReference>
<feature type="compositionally biased region" description="Basic and acidic residues" evidence="1">
    <location>
        <begin position="69"/>
        <end position="83"/>
    </location>
</feature>
<evidence type="ECO:0000313" key="2">
    <source>
        <dbReference type="EMBL" id="ACF89789.1"/>
    </source>
</evidence>
<dbReference type="Pfam" id="PF07278">
    <property type="entry name" value="DUF1441"/>
    <property type="match status" value="1"/>
</dbReference>
<dbReference type="HOGENOM" id="CLU_135515_0_0_6"/>
<dbReference type="KEGG" id="sew:SeSA_A0691"/>
<dbReference type="Proteomes" id="UP000001865">
    <property type="component" value="Chromosome"/>
</dbReference>
<name>A0A0N1QUI9_SALSV</name>
<evidence type="ECO:0008006" key="4">
    <source>
        <dbReference type="Google" id="ProtNLM"/>
    </source>
</evidence>
<evidence type="ECO:0000256" key="1">
    <source>
        <dbReference type="SAM" id="MobiDB-lite"/>
    </source>
</evidence>
<feature type="region of interest" description="Disordered" evidence="1">
    <location>
        <begin position="61"/>
        <end position="83"/>
    </location>
</feature>
<gene>
    <name evidence="2" type="ordered locus">SeSA_A0691</name>
</gene>
<reference evidence="2 3" key="1">
    <citation type="journal article" date="2011" name="J. Bacteriol.">
        <title>Comparative genomics of 28 Salmonella enterica isolates: evidence for CRISPR-mediated adaptive sublineage evolution.</title>
        <authorList>
            <person name="Fricke W.F."/>
            <person name="Mammel M.K."/>
            <person name="McDermott P.F."/>
            <person name="Tartera C."/>
            <person name="White D.G."/>
            <person name="Leclerc J.E."/>
            <person name="Ravel J."/>
            <person name="Cebula T.A."/>
        </authorList>
    </citation>
    <scope>NUCLEOTIDE SEQUENCE [LARGE SCALE GENOMIC DNA]</scope>
    <source>
        <strain evidence="2 3">CVM19633</strain>
    </source>
</reference>
<dbReference type="EMBL" id="CP001127">
    <property type="protein sequence ID" value="ACF89789.1"/>
    <property type="molecule type" value="Genomic_DNA"/>
</dbReference>
<organism evidence="2 3">
    <name type="scientific">Salmonella schwarzengrund (strain CVM19633)</name>
    <dbReference type="NCBI Taxonomy" id="439843"/>
    <lineage>
        <taxon>Bacteria</taxon>
        <taxon>Pseudomonadati</taxon>
        <taxon>Pseudomonadota</taxon>
        <taxon>Gammaproteobacteria</taxon>
        <taxon>Enterobacterales</taxon>
        <taxon>Enterobacteriaceae</taxon>
        <taxon>Salmonella</taxon>
    </lineage>
</organism>